<dbReference type="EMBL" id="JACOMF010000002">
    <property type="protein sequence ID" value="MBC4014287.1"/>
    <property type="molecule type" value="Genomic_DNA"/>
</dbReference>
<feature type="domain" description="Luciferase-like" evidence="1">
    <location>
        <begin position="18"/>
        <end position="318"/>
    </location>
</feature>
<protein>
    <submittedName>
        <fullName evidence="2">LLM class flavin-dependent oxidoreductase</fullName>
    </submittedName>
</protein>
<dbReference type="RefSeq" id="WP_186769045.1">
    <property type="nucleotide sequence ID" value="NZ_JACOMF010000002.1"/>
</dbReference>
<organism evidence="2 3">
    <name type="scientific">Siccirubricoccus deserti</name>
    <dbReference type="NCBI Taxonomy" id="2013562"/>
    <lineage>
        <taxon>Bacteria</taxon>
        <taxon>Pseudomonadati</taxon>
        <taxon>Pseudomonadota</taxon>
        <taxon>Alphaproteobacteria</taxon>
        <taxon>Acetobacterales</taxon>
        <taxon>Roseomonadaceae</taxon>
        <taxon>Siccirubricoccus</taxon>
    </lineage>
</organism>
<sequence length="366" mass="41478">MDVGMMMIFSSYGWEGCSDGQVWEEELRLARIAADSGFDCLWSAEHHFNDYSFVPDNLALMTHLAAQHPNIDVGTAAVILPWHDPLRVAENAAVLDLLSKGRLRLGFGRGLARREFAAFRLSMDESRERFDEAAPMIIKALETGFIEGDGKHYKQPRVEIRPRPQRSFDGRIYAVASSEDSVNSAAKLGAHMVMFADRPWEMRLPVIERGRELHRQYHGTDKPQPLVMLTEFCVCGTNLAEAEEEARKYQGKFVESNFYHYEFLGEHFRTVKGYDSYQQKAEIARQSGFEGAVKGFMQAASWGTPDKILRGLEERRRLLGEFELNISFRFGGTPFEVSERGLKLFAKEVLPVLKSWGPTKAAKAAE</sequence>
<dbReference type="Gene3D" id="3.20.20.30">
    <property type="entry name" value="Luciferase-like domain"/>
    <property type="match status" value="1"/>
</dbReference>
<evidence type="ECO:0000259" key="1">
    <source>
        <dbReference type="Pfam" id="PF00296"/>
    </source>
</evidence>
<dbReference type="PANTHER" id="PTHR30137:SF6">
    <property type="entry name" value="LUCIFERASE-LIKE MONOOXYGENASE"/>
    <property type="match status" value="1"/>
</dbReference>
<proteinExistence type="predicted"/>
<dbReference type="InterPro" id="IPR050766">
    <property type="entry name" value="Bact_Lucif_Oxidored"/>
</dbReference>
<dbReference type="GO" id="GO:0005829">
    <property type="term" value="C:cytosol"/>
    <property type="evidence" value="ECO:0007669"/>
    <property type="project" value="TreeGrafter"/>
</dbReference>
<keyword evidence="3" id="KW-1185">Reference proteome</keyword>
<dbReference type="GO" id="GO:0016705">
    <property type="term" value="F:oxidoreductase activity, acting on paired donors, with incorporation or reduction of molecular oxygen"/>
    <property type="evidence" value="ECO:0007669"/>
    <property type="project" value="InterPro"/>
</dbReference>
<name>A0A9X0QVQ0_9PROT</name>
<comment type="caution">
    <text evidence="2">The sequence shown here is derived from an EMBL/GenBank/DDBJ whole genome shotgun (WGS) entry which is preliminary data.</text>
</comment>
<evidence type="ECO:0000313" key="3">
    <source>
        <dbReference type="Proteomes" id="UP000600101"/>
    </source>
</evidence>
<dbReference type="InterPro" id="IPR036661">
    <property type="entry name" value="Luciferase-like_sf"/>
</dbReference>
<dbReference type="SUPFAM" id="SSF51679">
    <property type="entry name" value="Bacterial luciferase-like"/>
    <property type="match status" value="1"/>
</dbReference>
<dbReference type="PANTHER" id="PTHR30137">
    <property type="entry name" value="LUCIFERASE-LIKE MONOOXYGENASE"/>
    <property type="match status" value="1"/>
</dbReference>
<gene>
    <name evidence="2" type="ORF">H7965_03040</name>
</gene>
<dbReference type="InterPro" id="IPR011251">
    <property type="entry name" value="Luciferase-like_dom"/>
</dbReference>
<dbReference type="AlphaFoldDB" id="A0A9X0QVQ0"/>
<dbReference type="Proteomes" id="UP000600101">
    <property type="component" value="Unassembled WGS sequence"/>
</dbReference>
<evidence type="ECO:0000313" key="2">
    <source>
        <dbReference type="EMBL" id="MBC4014287.1"/>
    </source>
</evidence>
<accession>A0A9X0QVQ0</accession>
<dbReference type="Pfam" id="PF00296">
    <property type="entry name" value="Bac_luciferase"/>
    <property type="match status" value="1"/>
</dbReference>
<reference evidence="2" key="1">
    <citation type="submission" date="2020-08" db="EMBL/GenBank/DDBJ databases">
        <authorList>
            <person name="Hu Y."/>
            <person name="Nguyen S.V."/>
            <person name="Li F."/>
            <person name="Fanning S."/>
        </authorList>
    </citation>
    <scope>NUCLEOTIDE SEQUENCE</scope>
    <source>
        <strain evidence="2">SYSU D8009</strain>
    </source>
</reference>